<evidence type="ECO:0000256" key="8">
    <source>
        <dbReference type="ARBA" id="ARBA00023136"/>
    </source>
</evidence>
<reference evidence="17" key="1">
    <citation type="submission" date="2025-08" db="UniProtKB">
        <authorList>
            <consortium name="RefSeq"/>
        </authorList>
    </citation>
    <scope>IDENTIFICATION</scope>
</reference>
<keyword evidence="6 14" id="KW-1133">Transmembrane helix</keyword>
<dbReference type="PANTHER" id="PTHR24242:SF359">
    <property type="entry name" value="ODORANT RECEPTOR-RELATED"/>
    <property type="match status" value="1"/>
</dbReference>
<keyword evidence="5 14" id="KW-0552">Olfaction</keyword>
<dbReference type="PRINTS" id="PR00237">
    <property type="entry name" value="GPCRRHODOPSN"/>
</dbReference>
<comment type="subcellular location">
    <subcellularLocation>
        <location evidence="1 14">Cell membrane</location>
        <topology evidence="1 14">Multi-pass membrane protein</topology>
    </subcellularLocation>
</comment>
<evidence type="ECO:0000256" key="12">
    <source>
        <dbReference type="ARBA" id="ARBA00023224"/>
    </source>
</evidence>
<keyword evidence="4 13" id="KW-0812">Transmembrane</keyword>
<keyword evidence="8 14" id="KW-0472">Membrane</keyword>
<dbReference type="PRINTS" id="PR00245">
    <property type="entry name" value="OLFACTORYR"/>
</dbReference>
<dbReference type="PROSITE" id="PS50262">
    <property type="entry name" value="G_PROTEIN_RECEP_F1_2"/>
    <property type="match status" value="1"/>
</dbReference>
<dbReference type="PANTHER" id="PTHR24242">
    <property type="entry name" value="G-PROTEIN COUPLED RECEPTOR"/>
    <property type="match status" value="1"/>
</dbReference>
<gene>
    <name evidence="17" type="primary">LOC105901034</name>
</gene>
<keyword evidence="7 13" id="KW-0297">G-protein coupled receptor</keyword>
<dbReference type="KEGG" id="char:105901034"/>
<feature type="transmembrane region" description="Helical" evidence="14">
    <location>
        <begin position="105"/>
        <end position="123"/>
    </location>
</feature>
<dbReference type="InterPro" id="IPR050939">
    <property type="entry name" value="Olfactory_GPCR1"/>
</dbReference>
<dbReference type="GO" id="GO:0004930">
    <property type="term" value="F:G protein-coupled receptor activity"/>
    <property type="evidence" value="ECO:0007669"/>
    <property type="project" value="UniProtKB-KW"/>
</dbReference>
<evidence type="ECO:0000313" key="17">
    <source>
        <dbReference type="RefSeq" id="XP_012683879.2"/>
    </source>
</evidence>
<evidence type="ECO:0000256" key="5">
    <source>
        <dbReference type="ARBA" id="ARBA00022725"/>
    </source>
</evidence>
<keyword evidence="12 13" id="KW-0807">Transducer</keyword>
<evidence type="ECO:0000256" key="13">
    <source>
        <dbReference type="RuleBase" id="RU000688"/>
    </source>
</evidence>
<comment type="similarity">
    <text evidence="13">Belongs to the G-protein coupled receptor 1 family.</text>
</comment>
<feature type="transmembrane region" description="Helical" evidence="14">
    <location>
        <begin position="277"/>
        <end position="297"/>
    </location>
</feature>
<name>A0A6P3VXH3_CLUHA</name>
<feature type="transmembrane region" description="Helical" evidence="14">
    <location>
        <begin position="29"/>
        <end position="54"/>
    </location>
</feature>
<dbReference type="OrthoDB" id="9975554at2759"/>
<keyword evidence="11" id="KW-0325">Glycoprotein</keyword>
<organism evidence="16 17">
    <name type="scientific">Clupea harengus</name>
    <name type="common">Atlantic herring</name>
    <dbReference type="NCBI Taxonomy" id="7950"/>
    <lineage>
        <taxon>Eukaryota</taxon>
        <taxon>Metazoa</taxon>
        <taxon>Chordata</taxon>
        <taxon>Craniata</taxon>
        <taxon>Vertebrata</taxon>
        <taxon>Euteleostomi</taxon>
        <taxon>Actinopterygii</taxon>
        <taxon>Neopterygii</taxon>
        <taxon>Teleostei</taxon>
        <taxon>Clupei</taxon>
        <taxon>Clupeiformes</taxon>
        <taxon>Clupeoidei</taxon>
        <taxon>Clupeidae</taxon>
        <taxon>Clupea</taxon>
    </lineage>
</organism>
<keyword evidence="3 14" id="KW-0716">Sensory transduction</keyword>
<dbReference type="Gene3D" id="1.20.1070.10">
    <property type="entry name" value="Rhodopsin 7-helix transmembrane proteins"/>
    <property type="match status" value="1"/>
</dbReference>
<evidence type="ECO:0000256" key="9">
    <source>
        <dbReference type="ARBA" id="ARBA00023157"/>
    </source>
</evidence>
<protein>
    <recommendedName>
        <fullName evidence="14">Olfactory receptor</fullName>
    </recommendedName>
</protein>
<dbReference type="GO" id="GO:0005886">
    <property type="term" value="C:plasma membrane"/>
    <property type="evidence" value="ECO:0007669"/>
    <property type="project" value="UniProtKB-SubCell"/>
</dbReference>
<evidence type="ECO:0000256" key="14">
    <source>
        <dbReference type="RuleBase" id="RU363047"/>
    </source>
</evidence>
<dbReference type="GO" id="GO:0004984">
    <property type="term" value="F:olfactory receptor activity"/>
    <property type="evidence" value="ECO:0007669"/>
    <property type="project" value="InterPro"/>
</dbReference>
<dbReference type="GeneID" id="105901034"/>
<keyword evidence="2 14" id="KW-1003">Cell membrane</keyword>
<keyword evidence="10 13" id="KW-0675">Receptor</keyword>
<feature type="transmembrane region" description="Helical" evidence="14">
    <location>
        <begin position="200"/>
        <end position="226"/>
    </location>
</feature>
<evidence type="ECO:0000256" key="1">
    <source>
        <dbReference type="ARBA" id="ARBA00004651"/>
    </source>
</evidence>
<evidence type="ECO:0000256" key="3">
    <source>
        <dbReference type="ARBA" id="ARBA00022606"/>
    </source>
</evidence>
<proteinExistence type="inferred from homology"/>
<dbReference type="Pfam" id="PF13853">
    <property type="entry name" value="7tm_4"/>
    <property type="match status" value="1"/>
</dbReference>
<sequence>MSEENNLTTTIKEFILVGFPGLHPDYYELVAFILCLLYLSIIAGNSTFVVIFALKPGLHKPMFIIMLSLTLSDIGFSTVALPKIIARYWFDDTVISFHACFMQRLFIHSFGSLNSFIMMIMALDRYLAICFPLRYPVLMKHCTMIILNCFAWVFSLVPTGISFIYTYMLPYCGPNRIYHCYCEQNSILSLACDRERGPELISFCLAMLVLLIPLAFIIYSYIHIIATVAGIASSQGRWKAFSTCSTQMFIITIYYLPRCTVYVCNLVGISMDADIRIVVALFYSLLPPLVNPLIYCFRTKDIHQTLVQWVSVKWVGKSSIASISS</sequence>
<dbReference type="AlphaFoldDB" id="A0A6P3VXH3"/>
<evidence type="ECO:0000256" key="10">
    <source>
        <dbReference type="ARBA" id="ARBA00023170"/>
    </source>
</evidence>
<evidence type="ECO:0000256" key="4">
    <source>
        <dbReference type="ARBA" id="ARBA00022692"/>
    </source>
</evidence>
<dbReference type="PROSITE" id="PS00237">
    <property type="entry name" value="G_PROTEIN_RECEP_F1_1"/>
    <property type="match status" value="1"/>
</dbReference>
<evidence type="ECO:0000256" key="7">
    <source>
        <dbReference type="ARBA" id="ARBA00023040"/>
    </source>
</evidence>
<keyword evidence="9" id="KW-1015">Disulfide bond</keyword>
<evidence type="ECO:0000256" key="2">
    <source>
        <dbReference type="ARBA" id="ARBA00022475"/>
    </source>
</evidence>
<evidence type="ECO:0000256" key="6">
    <source>
        <dbReference type="ARBA" id="ARBA00022989"/>
    </source>
</evidence>
<dbReference type="InterPro" id="IPR017452">
    <property type="entry name" value="GPCR_Rhodpsn_7TM"/>
</dbReference>
<feature type="transmembrane region" description="Helical" evidence="14">
    <location>
        <begin position="144"/>
        <end position="168"/>
    </location>
</feature>
<evidence type="ECO:0000259" key="15">
    <source>
        <dbReference type="PROSITE" id="PS50262"/>
    </source>
</evidence>
<dbReference type="InterPro" id="IPR000725">
    <property type="entry name" value="Olfact_rcpt"/>
</dbReference>
<dbReference type="Proteomes" id="UP000515152">
    <property type="component" value="Chromosome 8"/>
</dbReference>
<evidence type="ECO:0000256" key="11">
    <source>
        <dbReference type="ARBA" id="ARBA00023180"/>
    </source>
</evidence>
<accession>A0A6P3VXH3</accession>
<dbReference type="InterPro" id="IPR000276">
    <property type="entry name" value="GPCR_Rhodpsn"/>
</dbReference>
<evidence type="ECO:0000313" key="16">
    <source>
        <dbReference type="Proteomes" id="UP000515152"/>
    </source>
</evidence>
<keyword evidence="16" id="KW-1185">Reference proteome</keyword>
<feature type="transmembrane region" description="Helical" evidence="14">
    <location>
        <begin position="63"/>
        <end position="85"/>
    </location>
</feature>
<dbReference type="SUPFAM" id="SSF81321">
    <property type="entry name" value="Family A G protein-coupled receptor-like"/>
    <property type="match status" value="1"/>
</dbReference>
<dbReference type="RefSeq" id="XP_012683879.2">
    <property type="nucleotide sequence ID" value="XM_012828425.3"/>
</dbReference>
<dbReference type="FunFam" id="1.20.1070.10:FF:000024">
    <property type="entry name" value="Olfactory receptor"/>
    <property type="match status" value="1"/>
</dbReference>
<feature type="domain" description="G-protein coupled receptors family 1 profile" evidence="15">
    <location>
        <begin position="44"/>
        <end position="295"/>
    </location>
</feature>